<feature type="transmembrane region" description="Helical" evidence="1">
    <location>
        <begin position="12"/>
        <end position="34"/>
    </location>
</feature>
<gene>
    <name evidence="2" type="ORF">DB891_15020</name>
</gene>
<keyword evidence="1" id="KW-0812">Transmembrane</keyword>
<feature type="transmembrane region" description="Helical" evidence="1">
    <location>
        <begin position="41"/>
        <end position="58"/>
    </location>
</feature>
<reference evidence="2 3" key="1">
    <citation type="submission" date="2018-04" db="EMBL/GenBank/DDBJ databases">
        <title>Flavobacterium sp. nov., isolated from glacier ice.</title>
        <authorList>
            <person name="Liu Q."/>
            <person name="Xin Y.-H."/>
        </authorList>
    </citation>
    <scope>NUCLEOTIDE SEQUENCE [LARGE SCALE GENOMIC DNA]</scope>
    <source>
        <strain evidence="2 3">LB2P30</strain>
    </source>
</reference>
<keyword evidence="3" id="KW-1185">Reference proteome</keyword>
<dbReference type="AlphaFoldDB" id="A0A2U1JQ45"/>
<keyword evidence="1" id="KW-1133">Transmembrane helix</keyword>
<protein>
    <submittedName>
        <fullName evidence="2">Uncharacterized protein</fullName>
    </submittedName>
</protein>
<evidence type="ECO:0000313" key="3">
    <source>
        <dbReference type="Proteomes" id="UP000245618"/>
    </source>
</evidence>
<proteinExistence type="predicted"/>
<keyword evidence="1" id="KW-0472">Membrane</keyword>
<feature type="transmembrane region" description="Helical" evidence="1">
    <location>
        <begin position="107"/>
        <end position="136"/>
    </location>
</feature>
<dbReference type="OrthoDB" id="1316910at2"/>
<feature type="transmembrane region" description="Helical" evidence="1">
    <location>
        <begin position="70"/>
        <end position="95"/>
    </location>
</feature>
<organism evidence="2 3">
    <name type="scientific">Flavobacterium laiguense</name>
    <dbReference type="NCBI Taxonomy" id="2169409"/>
    <lineage>
        <taxon>Bacteria</taxon>
        <taxon>Pseudomonadati</taxon>
        <taxon>Bacteroidota</taxon>
        <taxon>Flavobacteriia</taxon>
        <taxon>Flavobacteriales</taxon>
        <taxon>Flavobacteriaceae</taxon>
        <taxon>Flavobacterium</taxon>
    </lineage>
</organism>
<sequence>MLYLQKQVFYLRLLQIVLLLIFLATGLGLASVLIVGHNALLGIWLGSFFSNVVHLFYLKQPFEQSISLSLIVGFFIAIGAMLGAGVSAFLVRHFCKEEHALHSGKNVLILLIVGSITYAAIAAAFGVLGLSLGGYAPWEQFVYSWWT</sequence>
<dbReference type="Proteomes" id="UP000245618">
    <property type="component" value="Unassembled WGS sequence"/>
</dbReference>
<comment type="caution">
    <text evidence="2">The sequence shown here is derived from an EMBL/GenBank/DDBJ whole genome shotgun (WGS) entry which is preliminary data.</text>
</comment>
<dbReference type="EMBL" id="QCZH01000023">
    <property type="protein sequence ID" value="PWA07013.1"/>
    <property type="molecule type" value="Genomic_DNA"/>
</dbReference>
<accession>A0A2U1JQ45</accession>
<evidence type="ECO:0000256" key="1">
    <source>
        <dbReference type="SAM" id="Phobius"/>
    </source>
</evidence>
<evidence type="ECO:0000313" key="2">
    <source>
        <dbReference type="EMBL" id="PWA07013.1"/>
    </source>
</evidence>
<name>A0A2U1JQ45_9FLAO</name>